<feature type="domain" description="Rhodanese" evidence="3">
    <location>
        <begin position="17"/>
        <end position="138"/>
    </location>
</feature>
<dbReference type="CDD" id="cd01449">
    <property type="entry name" value="TST_Repeat_2"/>
    <property type="match status" value="1"/>
</dbReference>
<dbReference type="Gene3D" id="3.40.250.10">
    <property type="entry name" value="Rhodanese-like domain"/>
    <property type="match status" value="2"/>
</dbReference>
<dbReference type="EMBL" id="UOEI01000039">
    <property type="protein sequence ID" value="VAV90473.1"/>
    <property type="molecule type" value="Genomic_DNA"/>
</dbReference>
<dbReference type="Pfam" id="PF00581">
    <property type="entry name" value="Rhodanese"/>
    <property type="match status" value="2"/>
</dbReference>
<dbReference type="SMART" id="SM00450">
    <property type="entry name" value="RHOD"/>
    <property type="match status" value="2"/>
</dbReference>
<dbReference type="PROSITE" id="PS00380">
    <property type="entry name" value="RHODANESE_1"/>
    <property type="match status" value="1"/>
</dbReference>
<evidence type="ECO:0000259" key="3">
    <source>
        <dbReference type="PROSITE" id="PS50206"/>
    </source>
</evidence>
<reference evidence="4" key="1">
    <citation type="submission" date="2018-06" db="EMBL/GenBank/DDBJ databases">
        <authorList>
            <person name="Zhirakovskaya E."/>
        </authorList>
    </citation>
    <scope>NUCLEOTIDE SEQUENCE</scope>
</reference>
<dbReference type="InterPro" id="IPR001763">
    <property type="entry name" value="Rhodanese-like_dom"/>
</dbReference>
<dbReference type="InterPro" id="IPR036873">
    <property type="entry name" value="Rhodanese-like_dom_sf"/>
</dbReference>
<proteinExistence type="predicted"/>
<evidence type="ECO:0000313" key="4">
    <source>
        <dbReference type="EMBL" id="VAV90473.1"/>
    </source>
</evidence>
<dbReference type="InterPro" id="IPR045078">
    <property type="entry name" value="TST/MPST-like"/>
</dbReference>
<dbReference type="PANTHER" id="PTHR11364:SF27">
    <property type="entry name" value="SULFURTRANSFERASE"/>
    <property type="match status" value="1"/>
</dbReference>
<dbReference type="PROSITE" id="PS50206">
    <property type="entry name" value="RHODANESE_3"/>
    <property type="match status" value="2"/>
</dbReference>
<evidence type="ECO:0000256" key="2">
    <source>
        <dbReference type="ARBA" id="ARBA00022737"/>
    </source>
</evidence>
<dbReference type="CDD" id="cd01448">
    <property type="entry name" value="TST_Repeat_1"/>
    <property type="match status" value="1"/>
</dbReference>
<dbReference type="GO" id="GO:0004792">
    <property type="term" value="F:thiosulfate-cyanide sulfurtransferase activity"/>
    <property type="evidence" value="ECO:0007669"/>
    <property type="project" value="InterPro"/>
</dbReference>
<sequence length="291" mass="31861">MNPDAVATSRWLARRLGDRSVAIVDARYTVEIDGQGRFRSVPGPDAYRESHIPGAVFLNLDDLKDPSDPTRILAPDDFAEVMSRLGIGSDDEVVVYDTEGGTWAARLWWALRYHGHAAVRILEGGFTNWTRLGLPTETGSIERAAARFAPSLRPALRVEMDDVRAAIDDPATVIVDALPGPFFTGQVPLYPHLARGHIPGARNVPAPVNVDPTTWELLPCRELAGMWRPIVGDAERIVTYCGGGVYGAFDLFVLHLLGYDAALYDGSWEEWGATADAPIETGPETTRRDAR</sequence>
<dbReference type="PROSITE" id="PS00683">
    <property type="entry name" value="RHODANESE_2"/>
    <property type="match status" value="1"/>
</dbReference>
<dbReference type="SUPFAM" id="SSF52821">
    <property type="entry name" value="Rhodanese/Cell cycle control phosphatase"/>
    <property type="match status" value="2"/>
</dbReference>
<name>A0A3B0S1R3_9ZZZZ</name>
<keyword evidence="2" id="KW-0677">Repeat</keyword>
<dbReference type="PANTHER" id="PTHR11364">
    <property type="entry name" value="THIOSULFATE SULFERTANSFERASE"/>
    <property type="match status" value="1"/>
</dbReference>
<feature type="domain" description="Rhodanese" evidence="3">
    <location>
        <begin position="168"/>
        <end position="280"/>
    </location>
</feature>
<dbReference type="AlphaFoldDB" id="A0A3B0S1R3"/>
<evidence type="ECO:0000256" key="1">
    <source>
        <dbReference type="ARBA" id="ARBA00022679"/>
    </source>
</evidence>
<protein>
    <recommendedName>
        <fullName evidence="3">Rhodanese domain-containing protein</fullName>
    </recommendedName>
</protein>
<dbReference type="InterPro" id="IPR001307">
    <property type="entry name" value="Thiosulphate_STrfase_CS"/>
</dbReference>
<keyword evidence="1" id="KW-0808">Transferase</keyword>
<gene>
    <name evidence="4" type="ORF">MNBD_ACTINO01-2381</name>
</gene>
<accession>A0A3B0S1R3</accession>
<organism evidence="4">
    <name type="scientific">hydrothermal vent metagenome</name>
    <dbReference type="NCBI Taxonomy" id="652676"/>
    <lineage>
        <taxon>unclassified sequences</taxon>
        <taxon>metagenomes</taxon>
        <taxon>ecological metagenomes</taxon>
    </lineage>
</organism>